<evidence type="ECO:0000256" key="2">
    <source>
        <dbReference type="SAM" id="Phobius"/>
    </source>
</evidence>
<evidence type="ECO:0000313" key="4">
    <source>
        <dbReference type="EMBL" id="GFP18901.1"/>
    </source>
</evidence>
<organism evidence="4 5">
    <name type="scientific">Candidatus Hakubella thermalkaliphila</name>
    <dbReference type="NCBI Taxonomy" id="2754717"/>
    <lineage>
        <taxon>Bacteria</taxon>
        <taxon>Bacillati</taxon>
        <taxon>Actinomycetota</taxon>
        <taxon>Actinomycetota incertae sedis</taxon>
        <taxon>Candidatus Hakubellales</taxon>
        <taxon>Candidatus Hakubellaceae</taxon>
        <taxon>Candidatus Hakubella</taxon>
    </lineage>
</organism>
<reference evidence="4 5" key="1">
    <citation type="journal article" date="2020" name="Front. Microbiol.">
        <title>Single-cell genomics of novel Actinobacteria with the Wood-Ljungdahl pathway discovered in a serpentinizing system.</title>
        <authorList>
            <person name="Merino N."/>
            <person name="Kawai M."/>
            <person name="Boyd E.S."/>
            <person name="Colman D.R."/>
            <person name="McGlynn S.E."/>
            <person name="Nealson K.H."/>
            <person name="Kurokawa K."/>
            <person name="Hongoh Y."/>
        </authorList>
    </citation>
    <scope>NUCLEOTIDE SEQUENCE [LARGE SCALE GENOMIC DNA]</scope>
    <source>
        <strain evidence="4 5">S03</strain>
    </source>
</reference>
<comment type="caution">
    <text evidence="4">The sequence shown here is derived from an EMBL/GenBank/DDBJ whole genome shotgun (WGS) entry which is preliminary data.</text>
</comment>
<proteinExistence type="inferred from homology"/>
<dbReference type="InterPro" id="IPR050250">
    <property type="entry name" value="Macrolide_Exporter_MacB"/>
</dbReference>
<keyword evidence="2" id="KW-1133">Transmembrane helix</keyword>
<dbReference type="GO" id="GO:0005886">
    <property type="term" value="C:plasma membrane"/>
    <property type="evidence" value="ECO:0007669"/>
    <property type="project" value="TreeGrafter"/>
</dbReference>
<dbReference type="Pfam" id="PF12704">
    <property type="entry name" value="MacB_PCD"/>
    <property type="match status" value="1"/>
</dbReference>
<dbReference type="Proteomes" id="UP000574717">
    <property type="component" value="Unassembled WGS sequence"/>
</dbReference>
<feature type="domain" description="MacB-like periplasmic core" evidence="3">
    <location>
        <begin position="13"/>
        <end position="153"/>
    </location>
</feature>
<feature type="transmembrane region" description="Helical" evidence="2">
    <location>
        <begin position="12"/>
        <end position="37"/>
    </location>
</feature>
<evidence type="ECO:0000313" key="5">
    <source>
        <dbReference type="Proteomes" id="UP000574717"/>
    </source>
</evidence>
<evidence type="ECO:0000259" key="3">
    <source>
        <dbReference type="Pfam" id="PF12704"/>
    </source>
</evidence>
<protein>
    <recommendedName>
        <fullName evidence="3">MacB-like periplasmic core domain-containing protein</fullName>
    </recommendedName>
</protein>
<comment type="similarity">
    <text evidence="1">Belongs to the ABC-4 integral membrane protein family.</text>
</comment>
<dbReference type="AlphaFoldDB" id="A0A6V8NHT3"/>
<feature type="non-terminal residue" evidence="4">
    <location>
        <position position="159"/>
    </location>
</feature>
<gene>
    <name evidence="4" type="ORF">HKBW3S03_00406</name>
</gene>
<dbReference type="PANTHER" id="PTHR30572:SF4">
    <property type="entry name" value="ABC TRANSPORTER PERMEASE YTRF"/>
    <property type="match status" value="1"/>
</dbReference>
<accession>A0A6V8NHT3</accession>
<dbReference type="EMBL" id="BLRU01000021">
    <property type="protein sequence ID" value="GFP18901.1"/>
    <property type="molecule type" value="Genomic_DNA"/>
</dbReference>
<dbReference type="GO" id="GO:0022857">
    <property type="term" value="F:transmembrane transporter activity"/>
    <property type="evidence" value="ECO:0007669"/>
    <property type="project" value="TreeGrafter"/>
</dbReference>
<keyword evidence="2" id="KW-0812">Transmembrane</keyword>
<dbReference type="PANTHER" id="PTHR30572">
    <property type="entry name" value="MEMBRANE COMPONENT OF TRANSPORTER-RELATED"/>
    <property type="match status" value="1"/>
</dbReference>
<evidence type="ECO:0000256" key="1">
    <source>
        <dbReference type="ARBA" id="ARBA00038076"/>
    </source>
</evidence>
<dbReference type="InterPro" id="IPR025857">
    <property type="entry name" value="MacB_PCD"/>
</dbReference>
<sequence length="159" mass="17214">MVLTNLKRMRLRTALTAAGVIIGTAAIVTMVGIGSGLQKTTREQFESEATLTQISVFRGSFSRGGPFVSSTEESDALNKKAIDRIKDIEGVEAVVPNINVAIDLQVDGGVSSAYIVGVTEYSLEKLELKEGRKFRLKEMGSIVVGDRVAETFFNPKTEE</sequence>
<name>A0A6V8NHT3_9ACTN</name>
<keyword evidence="2" id="KW-0472">Membrane</keyword>